<keyword evidence="3" id="KW-0862">Zinc</keyword>
<dbReference type="PANTHER" id="PTHR20893:SF2">
    <property type="entry name" value="LD08641P"/>
    <property type="match status" value="1"/>
</dbReference>
<dbReference type="GO" id="GO:0008270">
    <property type="term" value="F:zinc ion binding"/>
    <property type="evidence" value="ECO:0007669"/>
    <property type="project" value="UniProtKB-KW"/>
</dbReference>
<feature type="domain" description="RING-CH-type" evidence="5">
    <location>
        <begin position="409"/>
        <end position="474"/>
    </location>
</feature>
<dbReference type="Gene3D" id="3.30.40.10">
    <property type="entry name" value="Zinc/RING finger domain, C3HC4 (zinc finger)"/>
    <property type="match status" value="1"/>
</dbReference>
<keyword evidence="4" id="KW-1133">Transmembrane helix</keyword>
<gene>
    <name evidence="6" type="ORF">RN001_000973</name>
</gene>
<dbReference type="PROSITE" id="PS51292">
    <property type="entry name" value="ZF_RING_CH"/>
    <property type="match status" value="1"/>
</dbReference>
<name>A0AAN7SJD5_9COLE</name>
<dbReference type="CDD" id="cd16495">
    <property type="entry name" value="RING_CH-C4HC3_MARCH"/>
    <property type="match status" value="1"/>
</dbReference>
<keyword evidence="4" id="KW-0812">Transmembrane</keyword>
<dbReference type="EMBL" id="JARPUR010000001">
    <property type="protein sequence ID" value="KAK4884702.1"/>
    <property type="molecule type" value="Genomic_DNA"/>
</dbReference>
<feature type="transmembrane region" description="Helical" evidence="4">
    <location>
        <begin position="490"/>
        <end position="511"/>
    </location>
</feature>
<dbReference type="SUPFAM" id="SSF57850">
    <property type="entry name" value="RING/U-box"/>
    <property type="match status" value="1"/>
</dbReference>
<sequence>MFEKGASYIKAHKYRELYNCDFLSLSKSVFIWFYESLEETNYLVVYFVVMIRHLLLMPELACTSDCSGRGECHNGTCVCEIRFSGDYCDGPNLPYHAGIGGVFLLIALVSAIQLLMCIVSEYQRLKTPKLLRACKITTQKLLYFLIFLASLLRGAYFTSPNNFKFGWSSSLLSAYYPLLMSGSSLIVCFWAEVFHIPGIQWEKPQFLSKSFIGFLVFNIISYGLLFAEVITTQIAQPLIENQSFYNHIFNGCYAVLLFIVLVFFLIYGVEVFFKVRGGFIKNHVQIAGAEEEPLQNDVIGPQVNNSQLHQSRVGLLSHAVMLIIIVGFLFSETLSEFWKTKVPIKSRNCHDIIFRIVEIGLAIWFPAVLWNCISPGELWILNPRKLLAKFDQSSWEKSGNNDQVSPESETFVDKRECWICYDSDKSEPLIQPCACIGDMSSVHHECLRRWLMESSSTSSETLRCKVCNQAYQVHETNKLDWEKGFTAHHWGSTALIITCLCGAVAAAWTVIQLFEDPYIRMISASVAALVIYLCIKFLGQNTFSAYNRAKVGSLSIGNHVTTISGTVTVNVKTDENEPHNNL</sequence>
<organism evidence="6 7">
    <name type="scientific">Aquatica leii</name>
    <dbReference type="NCBI Taxonomy" id="1421715"/>
    <lineage>
        <taxon>Eukaryota</taxon>
        <taxon>Metazoa</taxon>
        <taxon>Ecdysozoa</taxon>
        <taxon>Arthropoda</taxon>
        <taxon>Hexapoda</taxon>
        <taxon>Insecta</taxon>
        <taxon>Pterygota</taxon>
        <taxon>Neoptera</taxon>
        <taxon>Endopterygota</taxon>
        <taxon>Coleoptera</taxon>
        <taxon>Polyphaga</taxon>
        <taxon>Elateriformia</taxon>
        <taxon>Elateroidea</taxon>
        <taxon>Lampyridae</taxon>
        <taxon>Luciolinae</taxon>
        <taxon>Aquatica</taxon>
    </lineage>
</organism>
<reference evidence="7" key="1">
    <citation type="submission" date="2023-01" db="EMBL/GenBank/DDBJ databases">
        <title>Key to firefly adult light organ development and bioluminescence: homeobox transcription factors regulate luciferase expression and transportation to peroxisome.</title>
        <authorList>
            <person name="Fu X."/>
        </authorList>
    </citation>
    <scope>NUCLEOTIDE SEQUENCE [LARGE SCALE GENOMIC DNA]</scope>
</reference>
<dbReference type="PANTHER" id="PTHR20893">
    <property type="entry name" value="LD08641P"/>
    <property type="match status" value="1"/>
</dbReference>
<feature type="transmembrane region" description="Helical" evidence="4">
    <location>
        <begin position="99"/>
        <end position="120"/>
    </location>
</feature>
<feature type="transmembrane region" description="Helical" evidence="4">
    <location>
        <begin position="517"/>
        <end position="538"/>
    </location>
</feature>
<evidence type="ECO:0000313" key="6">
    <source>
        <dbReference type="EMBL" id="KAK4884702.1"/>
    </source>
</evidence>
<evidence type="ECO:0000256" key="1">
    <source>
        <dbReference type="ARBA" id="ARBA00022723"/>
    </source>
</evidence>
<evidence type="ECO:0000256" key="3">
    <source>
        <dbReference type="ARBA" id="ARBA00022833"/>
    </source>
</evidence>
<keyword evidence="4" id="KW-0472">Membrane</keyword>
<evidence type="ECO:0000259" key="5">
    <source>
        <dbReference type="PROSITE" id="PS51292"/>
    </source>
</evidence>
<dbReference type="InterPro" id="IPR011016">
    <property type="entry name" value="Znf_RING-CH"/>
</dbReference>
<feature type="transmembrane region" description="Helical" evidence="4">
    <location>
        <begin position="141"/>
        <end position="159"/>
    </location>
</feature>
<dbReference type="SMART" id="SM00744">
    <property type="entry name" value="RINGv"/>
    <property type="match status" value="1"/>
</dbReference>
<evidence type="ECO:0000313" key="7">
    <source>
        <dbReference type="Proteomes" id="UP001353858"/>
    </source>
</evidence>
<dbReference type="Pfam" id="PF12906">
    <property type="entry name" value="RINGv"/>
    <property type="match status" value="1"/>
</dbReference>
<accession>A0AAN7SJD5</accession>
<comment type="caution">
    <text evidence="6">The sequence shown here is derived from an EMBL/GenBank/DDBJ whole genome shotgun (WGS) entry which is preliminary data.</text>
</comment>
<proteinExistence type="predicted"/>
<feature type="transmembrane region" description="Helical" evidence="4">
    <location>
        <begin position="247"/>
        <end position="273"/>
    </location>
</feature>
<feature type="transmembrane region" description="Helical" evidence="4">
    <location>
        <begin position="206"/>
        <end position="227"/>
    </location>
</feature>
<evidence type="ECO:0000256" key="2">
    <source>
        <dbReference type="ARBA" id="ARBA00022771"/>
    </source>
</evidence>
<feature type="transmembrane region" description="Helical" evidence="4">
    <location>
        <begin position="174"/>
        <end position="194"/>
    </location>
</feature>
<dbReference type="Gene3D" id="2.60.120.260">
    <property type="entry name" value="Galactose-binding domain-like"/>
    <property type="match status" value="1"/>
</dbReference>
<keyword evidence="1" id="KW-0479">Metal-binding</keyword>
<protein>
    <recommendedName>
        <fullName evidence="5">RING-CH-type domain-containing protein</fullName>
    </recommendedName>
</protein>
<feature type="transmembrane region" description="Helical" evidence="4">
    <location>
        <begin position="313"/>
        <end position="332"/>
    </location>
</feature>
<evidence type="ECO:0000256" key="4">
    <source>
        <dbReference type="SAM" id="Phobius"/>
    </source>
</evidence>
<dbReference type="AlphaFoldDB" id="A0AAN7SJD5"/>
<dbReference type="Proteomes" id="UP001353858">
    <property type="component" value="Unassembled WGS sequence"/>
</dbReference>
<keyword evidence="2" id="KW-0863">Zinc-finger</keyword>
<keyword evidence="7" id="KW-1185">Reference proteome</keyword>
<feature type="transmembrane region" description="Helical" evidence="4">
    <location>
        <begin position="352"/>
        <end position="373"/>
    </location>
</feature>
<dbReference type="InterPro" id="IPR013083">
    <property type="entry name" value="Znf_RING/FYVE/PHD"/>
</dbReference>